<feature type="transmembrane region" description="Helical" evidence="1">
    <location>
        <begin position="6"/>
        <end position="23"/>
    </location>
</feature>
<name>A0AB39KZF5_9CAUL</name>
<keyword evidence="1" id="KW-0472">Membrane</keyword>
<dbReference type="EMBL" id="CP158375">
    <property type="protein sequence ID" value="XDO98633.1"/>
    <property type="molecule type" value="Genomic_DNA"/>
</dbReference>
<keyword evidence="1" id="KW-1133">Transmembrane helix</keyword>
<reference evidence="2" key="1">
    <citation type="submission" date="2024-06" db="EMBL/GenBank/DDBJ databases">
        <title>Caulobacter inopinatus, sp. nov.</title>
        <authorList>
            <person name="Donachie S.P."/>
        </authorList>
    </citation>
    <scope>NUCLEOTIDE SEQUENCE</scope>
    <source>
        <strain evidence="2">73W</strain>
    </source>
</reference>
<gene>
    <name evidence="2" type="ORF">ABOZ73_08425</name>
</gene>
<dbReference type="RefSeq" id="WP_369062508.1">
    <property type="nucleotide sequence ID" value="NZ_CP158375.1"/>
</dbReference>
<dbReference type="Pfam" id="PF09604">
    <property type="entry name" value="Potass_KdpF"/>
    <property type="match status" value="1"/>
</dbReference>
<protein>
    <submittedName>
        <fullName evidence="2">Potassium-transporting ATPase subunit F</fullName>
    </submittedName>
</protein>
<evidence type="ECO:0000256" key="1">
    <source>
        <dbReference type="SAM" id="Phobius"/>
    </source>
</evidence>
<organism evidence="2">
    <name type="scientific">Caulobacter sp. 73W</name>
    <dbReference type="NCBI Taxonomy" id="3161137"/>
    <lineage>
        <taxon>Bacteria</taxon>
        <taxon>Pseudomonadati</taxon>
        <taxon>Pseudomonadota</taxon>
        <taxon>Alphaproteobacteria</taxon>
        <taxon>Caulobacterales</taxon>
        <taxon>Caulobacteraceae</taxon>
        <taxon>Caulobacter</taxon>
    </lineage>
</organism>
<accession>A0AB39KZF5</accession>
<dbReference type="InterPro" id="IPR011726">
    <property type="entry name" value="KdpF"/>
</dbReference>
<dbReference type="AlphaFoldDB" id="A0AB39KZF5"/>
<dbReference type="GO" id="GO:0008556">
    <property type="term" value="F:P-type potassium transmembrane transporter activity"/>
    <property type="evidence" value="ECO:0007669"/>
    <property type="project" value="InterPro"/>
</dbReference>
<proteinExistence type="predicted"/>
<keyword evidence="1" id="KW-0812">Transmembrane</keyword>
<evidence type="ECO:0000313" key="2">
    <source>
        <dbReference type="EMBL" id="XDO98633.1"/>
    </source>
</evidence>
<dbReference type="GO" id="GO:0005886">
    <property type="term" value="C:plasma membrane"/>
    <property type="evidence" value="ECO:0007669"/>
    <property type="project" value="InterPro"/>
</dbReference>
<sequence length="28" mass="3122">MWIDLLWAAGALSVAAYMVAALLRPDRF</sequence>